<evidence type="ECO:0008006" key="3">
    <source>
        <dbReference type="Google" id="ProtNLM"/>
    </source>
</evidence>
<gene>
    <name evidence="1" type="ORF">CU098_011130</name>
</gene>
<reference evidence="1 2" key="1">
    <citation type="journal article" date="2018" name="G3 (Bethesda)">
        <title>Phylogenetic and Phylogenomic Definition of Rhizopus Species.</title>
        <authorList>
            <person name="Gryganskyi A.P."/>
            <person name="Golan J."/>
            <person name="Dolatabadi S."/>
            <person name="Mondo S."/>
            <person name="Robb S."/>
            <person name="Idnurm A."/>
            <person name="Muszewska A."/>
            <person name="Steczkiewicz K."/>
            <person name="Masonjones S."/>
            <person name="Liao H.L."/>
            <person name="Gajdeczka M.T."/>
            <person name="Anike F."/>
            <person name="Vuek A."/>
            <person name="Anishchenko I.M."/>
            <person name="Voigt K."/>
            <person name="de Hoog G.S."/>
            <person name="Smith M.E."/>
            <person name="Heitman J."/>
            <person name="Vilgalys R."/>
            <person name="Stajich J.E."/>
        </authorList>
    </citation>
    <scope>NUCLEOTIDE SEQUENCE [LARGE SCALE GENOMIC DNA]</scope>
    <source>
        <strain evidence="1 2">LSU 92-RS-03</strain>
    </source>
</reference>
<sequence>MPVLEEYPIVINQGNLPLIITAPHGGLQKPTTIPDRKQEGSLLLADMYTREIAQGIMKGISDHYHENKATPHIIINRIARRKVDVNRPLNEGTESKQGEVVWKEYHHRVQQAIESVKREYGFGIMIDIHGHTHSNEMVELGYLLETNDLTLNIPHLDQLILQKSSIGSLVKRYQDTKQPHQLLYLLGDMLTSYSENKITVVPSTYNPKPQNDMDYFSGGYTTQADTQIHSTE</sequence>
<dbReference type="EMBL" id="PJQM01000657">
    <property type="protein sequence ID" value="RCI04523.1"/>
    <property type="molecule type" value="Genomic_DNA"/>
</dbReference>
<name>A0A367KQP5_RHIST</name>
<protein>
    <recommendedName>
        <fullName evidence="3">N-formylglutamate amidohydrolase</fullName>
    </recommendedName>
</protein>
<evidence type="ECO:0000313" key="1">
    <source>
        <dbReference type="EMBL" id="RCI04523.1"/>
    </source>
</evidence>
<dbReference type="OrthoDB" id="71260at2759"/>
<organism evidence="1 2">
    <name type="scientific">Rhizopus stolonifer</name>
    <name type="common">Rhizopus nigricans</name>
    <dbReference type="NCBI Taxonomy" id="4846"/>
    <lineage>
        <taxon>Eukaryota</taxon>
        <taxon>Fungi</taxon>
        <taxon>Fungi incertae sedis</taxon>
        <taxon>Mucoromycota</taxon>
        <taxon>Mucoromycotina</taxon>
        <taxon>Mucoromycetes</taxon>
        <taxon>Mucorales</taxon>
        <taxon>Mucorineae</taxon>
        <taxon>Rhizopodaceae</taxon>
        <taxon>Rhizopus</taxon>
    </lineage>
</organism>
<evidence type="ECO:0000313" key="2">
    <source>
        <dbReference type="Proteomes" id="UP000253551"/>
    </source>
</evidence>
<accession>A0A367KQP5</accession>
<dbReference type="Proteomes" id="UP000253551">
    <property type="component" value="Unassembled WGS sequence"/>
</dbReference>
<dbReference type="Gene3D" id="3.40.630.40">
    <property type="entry name" value="Zn-dependent exopeptidases"/>
    <property type="match status" value="1"/>
</dbReference>
<keyword evidence="2" id="KW-1185">Reference proteome</keyword>
<dbReference type="AlphaFoldDB" id="A0A367KQP5"/>
<comment type="caution">
    <text evidence="1">The sequence shown here is derived from an EMBL/GenBank/DDBJ whole genome shotgun (WGS) entry which is preliminary data.</text>
</comment>
<dbReference type="SUPFAM" id="SSF53187">
    <property type="entry name" value="Zn-dependent exopeptidases"/>
    <property type="match status" value="1"/>
</dbReference>
<proteinExistence type="predicted"/>